<name>A0A2P4X2D8_9STRA</name>
<evidence type="ECO:0000313" key="2">
    <source>
        <dbReference type="EMBL" id="POM59719.1"/>
    </source>
</evidence>
<evidence type="ECO:0000256" key="1">
    <source>
        <dbReference type="SAM" id="MobiDB-lite"/>
    </source>
</evidence>
<reference evidence="2 3" key="1">
    <citation type="journal article" date="2017" name="Genome Biol. Evol.">
        <title>Phytophthora megakarya and P. palmivora, closely related causal agents of cacao black pod rot, underwent increases in genome sizes and gene numbers by different mechanisms.</title>
        <authorList>
            <person name="Ali S.S."/>
            <person name="Shao J."/>
            <person name="Lary D.J."/>
            <person name="Kronmiller B."/>
            <person name="Shen D."/>
            <person name="Strem M.D."/>
            <person name="Amoako-Attah I."/>
            <person name="Akrofi A.Y."/>
            <person name="Begoude B.A."/>
            <person name="Ten Hoopen G.M."/>
            <person name="Coulibaly K."/>
            <person name="Kebe B.I."/>
            <person name="Melnick R.L."/>
            <person name="Guiltinan M.J."/>
            <person name="Tyler B.M."/>
            <person name="Meinhardt L.W."/>
            <person name="Bailey B.A."/>
        </authorList>
    </citation>
    <scope>NUCLEOTIDE SEQUENCE [LARGE SCALE GENOMIC DNA]</scope>
    <source>
        <strain evidence="3">sbr112.9</strain>
    </source>
</reference>
<accession>A0A2P4X2D8</accession>
<dbReference type="OrthoDB" id="125056at2759"/>
<evidence type="ECO:0000313" key="3">
    <source>
        <dbReference type="Proteomes" id="UP000237271"/>
    </source>
</evidence>
<protein>
    <submittedName>
        <fullName evidence="2">Uncharacterized protein</fullName>
    </submittedName>
</protein>
<sequence>MDEESPHFFIHALRRKNKKTDELLDGWDVVEEGQDPDEIPPPFEIVSETQDSDEDAMSELSQDPLELTVTYPKLVCKQTKESACQRKLPRRPKKVTANDKKTQTKNLKRTKSKRTVLDKSFRKGKSYCSVFCRLSSICSYPLLVEEIQRTTRAMKQIQMETWHLECPL</sequence>
<organism evidence="2 3">
    <name type="scientific">Phytophthora palmivora</name>
    <dbReference type="NCBI Taxonomy" id="4796"/>
    <lineage>
        <taxon>Eukaryota</taxon>
        <taxon>Sar</taxon>
        <taxon>Stramenopiles</taxon>
        <taxon>Oomycota</taxon>
        <taxon>Peronosporomycetes</taxon>
        <taxon>Peronosporales</taxon>
        <taxon>Peronosporaceae</taxon>
        <taxon>Phytophthora</taxon>
    </lineage>
</organism>
<proteinExistence type="predicted"/>
<comment type="caution">
    <text evidence="2">The sequence shown here is derived from an EMBL/GenBank/DDBJ whole genome shotgun (WGS) entry which is preliminary data.</text>
</comment>
<dbReference type="EMBL" id="NCKW01017045">
    <property type="protein sequence ID" value="POM59719.1"/>
    <property type="molecule type" value="Genomic_DNA"/>
</dbReference>
<dbReference type="AlphaFoldDB" id="A0A2P4X2D8"/>
<feature type="region of interest" description="Disordered" evidence="1">
    <location>
        <begin position="30"/>
        <end position="62"/>
    </location>
</feature>
<gene>
    <name evidence="2" type="ORF">PHPALM_31508</name>
</gene>
<keyword evidence="3" id="KW-1185">Reference proteome</keyword>
<dbReference type="Proteomes" id="UP000237271">
    <property type="component" value="Unassembled WGS sequence"/>
</dbReference>